<dbReference type="Gene3D" id="3.40.390.10">
    <property type="entry name" value="Collagenase (Catalytic Domain)"/>
    <property type="match status" value="1"/>
</dbReference>
<dbReference type="CDD" id="cd04280">
    <property type="entry name" value="ZnMc_astacin_like"/>
    <property type="match status" value="1"/>
</dbReference>
<dbReference type="InterPro" id="IPR006026">
    <property type="entry name" value="Peptidase_Metallo"/>
</dbReference>
<dbReference type="Pfam" id="PF01549">
    <property type="entry name" value="ShK"/>
    <property type="match status" value="3"/>
</dbReference>
<evidence type="ECO:0000256" key="3">
    <source>
        <dbReference type="ARBA" id="ARBA00022723"/>
    </source>
</evidence>
<dbReference type="PROSITE" id="PS51670">
    <property type="entry name" value="SHKT"/>
    <property type="match status" value="3"/>
</dbReference>
<evidence type="ECO:0000259" key="15">
    <source>
        <dbReference type="PROSITE" id="PS51864"/>
    </source>
</evidence>
<dbReference type="EC" id="3.4.24.-" evidence="13"/>
<evidence type="ECO:0000256" key="13">
    <source>
        <dbReference type="RuleBase" id="RU361183"/>
    </source>
</evidence>
<dbReference type="AlphaFoldDB" id="A0A8J2S1L9"/>
<keyword evidence="3 12" id="KW-0479">Metal-binding</keyword>
<keyword evidence="5 12" id="KW-0378">Hydrolase</keyword>
<gene>
    <name evidence="16" type="ORF">DGAL_LOCUS16853</name>
</gene>
<dbReference type="GO" id="GO:0006508">
    <property type="term" value="P:proteolysis"/>
    <property type="evidence" value="ECO:0007669"/>
    <property type="project" value="UniProtKB-KW"/>
</dbReference>
<evidence type="ECO:0000256" key="1">
    <source>
        <dbReference type="ARBA" id="ARBA00002657"/>
    </source>
</evidence>
<evidence type="ECO:0000256" key="8">
    <source>
        <dbReference type="ARBA" id="ARBA00023145"/>
    </source>
</evidence>
<keyword evidence="2 12" id="KW-0645">Protease</keyword>
<evidence type="ECO:0000256" key="6">
    <source>
        <dbReference type="ARBA" id="ARBA00022833"/>
    </source>
</evidence>
<dbReference type="PANTHER" id="PTHR10127:SF780">
    <property type="entry name" value="METALLOENDOPEPTIDASE"/>
    <property type="match status" value="1"/>
</dbReference>
<dbReference type="InterPro" id="IPR003582">
    <property type="entry name" value="ShKT_dom"/>
</dbReference>
<comment type="cofactor">
    <cofactor evidence="12 13">
        <name>Zn(2+)</name>
        <dbReference type="ChEBI" id="CHEBI:29105"/>
    </cofactor>
    <text evidence="12 13">Binds 1 zinc ion per subunit.</text>
</comment>
<feature type="binding site" evidence="12">
    <location>
        <position position="214"/>
    </location>
    <ligand>
        <name>Zn(2+)</name>
        <dbReference type="ChEBI" id="CHEBI:29105"/>
        <note>catalytic</note>
    </ligand>
</feature>
<dbReference type="OrthoDB" id="291007at2759"/>
<evidence type="ECO:0000256" key="2">
    <source>
        <dbReference type="ARBA" id="ARBA00022670"/>
    </source>
</evidence>
<dbReference type="PANTHER" id="PTHR10127">
    <property type="entry name" value="DISCOIDIN, CUB, EGF, LAMININ , AND ZINC METALLOPROTEASE DOMAIN CONTAINING"/>
    <property type="match status" value="1"/>
</dbReference>
<evidence type="ECO:0000256" key="4">
    <source>
        <dbReference type="ARBA" id="ARBA00022729"/>
    </source>
</evidence>
<feature type="binding site" evidence="12">
    <location>
        <position position="224"/>
    </location>
    <ligand>
        <name>Zn(2+)</name>
        <dbReference type="ChEBI" id="CHEBI:29105"/>
        <note>catalytic</note>
    </ligand>
</feature>
<accession>A0A8J2S1L9</accession>
<evidence type="ECO:0000313" key="17">
    <source>
        <dbReference type="Proteomes" id="UP000789390"/>
    </source>
</evidence>
<evidence type="ECO:0000256" key="10">
    <source>
        <dbReference type="ARBA" id="ARBA00023180"/>
    </source>
</evidence>
<keyword evidence="9 11" id="KW-1015">Disulfide bond</keyword>
<feature type="domain" description="ShKT" evidence="14">
    <location>
        <begin position="421"/>
        <end position="455"/>
    </location>
</feature>
<organism evidence="16 17">
    <name type="scientific">Daphnia galeata</name>
    <dbReference type="NCBI Taxonomy" id="27404"/>
    <lineage>
        <taxon>Eukaryota</taxon>
        <taxon>Metazoa</taxon>
        <taxon>Ecdysozoa</taxon>
        <taxon>Arthropoda</taxon>
        <taxon>Crustacea</taxon>
        <taxon>Branchiopoda</taxon>
        <taxon>Diplostraca</taxon>
        <taxon>Cladocera</taxon>
        <taxon>Anomopoda</taxon>
        <taxon>Daphniidae</taxon>
        <taxon>Daphnia</taxon>
    </lineage>
</organism>
<dbReference type="SUPFAM" id="SSF55486">
    <property type="entry name" value="Metalloproteases ('zincins'), catalytic domain"/>
    <property type="match status" value="1"/>
</dbReference>
<dbReference type="Gene3D" id="1.10.10.1940">
    <property type="match status" value="1"/>
</dbReference>
<feature type="domain" description="ShKT" evidence="14">
    <location>
        <begin position="379"/>
        <end position="413"/>
    </location>
</feature>
<feature type="active site" evidence="12">
    <location>
        <position position="215"/>
    </location>
</feature>
<keyword evidence="6 12" id="KW-0862">Zinc</keyword>
<evidence type="ECO:0000256" key="12">
    <source>
        <dbReference type="PROSITE-ProRule" id="PRU01211"/>
    </source>
</evidence>
<evidence type="ECO:0000259" key="14">
    <source>
        <dbReference type="PROSITE" id="PS51670"/>
    </source>
</evidence>
<proteinExistence type="predicted"/>
<keyword evidence="17" id="KW-1185">Reference proteome</keyword>
<feature type="signal peptide" evidence="13">
    <location>
        <begin position="1"/>
        <end position="27"/>
    </location>
</feature>
<dbReference type="GO" id="GO:0008270">
    <property type="term" value="F:zinc ion binding"/>
    <property type="evidence" value="ECO:0007669"/>
    <property type="project" value="UniProtKB-UniRule"/>
</dbReference>
<name>A0A8J2S1L9_9CRUS</name>
<keyword evidence="4 13" id="KW-0732">Signal</keyword>
<feature type="domain" description="ShKT" evidence="14">
    <location>
        <begin position="341"/>
        <end position="375"/>
    </location>
</feature>
<dbReference type="Pfam" id="PF01400">
    <property type="entry name" value="Astacin"/>
    <property type="match status" value="1"/>
</dbReference>
<evidence type="ECO:0000256" key="9">
    <source>
        <dbReference type="ARBA" id="ARBA00023157"/>
    </source>
</evidence>
<feature type="binding site" evidence="12">
    <location>
        <position position="218"/>
    </location>
    <ligand>
        <name>Zn(2+)</name>
        <dbReference type="ChEBI" id="CHEBI:29105"/>
        <note>catalytic</note>
    </ligand>
</feature>
<dbReference type="SMART" id="SM00235">
    <property type="entry name" value="ZnMc"/>
    <property type="match status" value="1"/>
</dbReference>
<comment type="function">
    <text evidence="1">Metalloprotease.</text>
</comment>
<protein>
    <recommendedName>
        <fullName evidence="13">Metalloendopeptidase</fullName>
        <ecNumber evidence="13">3.4.24.-</ecNumber>
    </recommendedName>
</protein>
<dbReference type="Proteomes" id="UP000789390">
    <property type="component" value="Unassembled WGS sequence"/>
</dbReference>
<dbReference type="GO" id="GO:0004222">
    <property type="term" value="F:metalloendopeptidase activity"/>
    <property type="evidence" value="ECO:0007669"/>
    <property type="project" value="UniProtKB-UniRule"/>
</dbReference>
<feature type="disulfide bond" evidence="11">
    <location>
        <begin position="379"/>
        <end position="413"/>
    </location>
</feature>
<evidence type="ECO:0000256" key="5">
    <source>
        <dbReference type="ARBA" id="ARBA00022801"/>
    </source>
</evidence>
<dbReference type="InterPro" id="IPR024079">
    <property type="entry name" value="MetalloPept_cat_dom_sf"/>
</dbReference>
<comment type="caution">
    <text evidence="11">Lacks conserved residue(s) required for the propagation of feature annotation.</text>
</comment>
<feature type="chain" id="PRO_5035342484" description="Metalloendopeptidase" evidence="13">
    <location>
        <begin position="28"/>
        <end position="455"/>
    </location>
</feature>
<reference evidence="16" key="1">
    <citation type="submission" date="2021-11" db="EMBL/GenBank/DDBJ databases">
        <authorList>
            <person name="Schell T."/>
        </authorList>
    </citation>
    <scope>NUCLEOTIDE SEQUENCE</scope>
    <source>
        <strain evidence="16">M5</strain>
    </source>
</reference>
<evidence type="ECO:0000256" key="11">
    <source>
        <dbReference type="PROSITE-ProRule" id="PRU01005"/>
    </source>
</evidence>
<sequence length="455" mass="50049">MMKITSTAIIFCCYLSVLLVTKSVADSDPTTFREPDAPMSDEAVFDLSNIALGNAESHNEIPGEPLNPNDFKNAQTVSMDPPPRDKLGGDPIEIAGLFEGDIAGVSGSNMAVGKSGATKVKGKNAITDMNLRWPSSTIPYVISASFAMNDRSVIARAMLEYHNKTCIRFIPRTNQRDYVHIMPGSGCSSNVGRTGGAQPVSLGSGCVYVGIVIHELMHAAGFWHEQSRGDRDEYITINWDNIIDGMAYNFQKYNLDRIQYLGAPYDTGSVMHYDAFAFAKNRERPTIITKKQGTELGQRRGFSDVDVMKLNKLYECGKNGGVSTVSTTMAPLVSTELPGKCEDSHKHCKIWSTTGECDKNKAWMSVSCRKSCKQCGVDCDNFNVYCDQWAKTGECDKNAEYMKLYCSKSCNFCGPAASGECKDQNRFCSAWAQRGECKTNAQYMKSNCAKSCKLC</sequence>
<dbReference type="PROSITE" id="PS51864">
    <property type="entry name" value="ASTACIN"/>
    <property type="match status" value="1"/>
</dbReference>
<comment type="caution">
    <text evidence="16">The sequence shown here is derived from an EMBL/GenBank/DDBJ whole genome shotgun (WGS) entry which is preliminary data.</text>
</comment>
<keyword evidence="10" id="KW-0325">Glycoprotein</keyword>
<feature type="disulfide bond" evidence="11">
    <location>
        <begin position="341"/>
        <end position="375"/>
    </location>
</feature>
<dbReference type="FunFam" id="3.40.390.10:FF:000015">
    <property type="entry name" value="Meprin A subunit"/>
    <property type="match status" value="1"/>
</dbReference>
<dbReference type="SMART" id="SM00254">
    <property type="entry name" value="ShKT"/>
    <property type="match status" value="3"/>
</dbReference>
<dbReference type="InterPro" id="IPR034035">
    <property type="entry name" value="Astacin-like_dom"/>
</dbReference>
<evidence type="ECO:0000256" key="7">
    <source>
        <dbReference type="ARBA" id="ARBA00023049"/>
    </source>
</evidence>
<keyword evidence="8" id="KW-0865">Zymogen</keyword>
<dbReference type="PRINTS" id="PR00480">
    <property type="entry name" value="ASTACIN"/>
</dbReference>
<evidence type="ECO:0000313" key="16">
    <source>
        <dbReference type="EMBL" id="CAH0113051.1"/>
    </source>
</evidence>
<feature type="disulfide bond" evidence="11">
    <location>
        <begin position="421"/>
        <end position="455"/>
    </location>
</feature>
<dbReference type="EMBL" id="CAKKLH010000336">
    <property type="protein sequence ID" value="CAH0113051.1"/>
    <property type="molecule type" value="Genomic_DNA"/>
</dbReference>
<keyword evidence="7 12" id="KW-0482">Metalloprotease</keyword>
<dbReference type="InterPro" id="IPR001506">
    <property type="entry name" value="Peptidase_M12A"/>
</dbReference>
<feature type="domain" description="Peptidase M12A" evidence="15">
    <location>
        <begin position="124"/>
        <end position="317"/>
    </location>
</feature>